<feature type="transmembrane region" description="Helical" evidence="1">
    <location>
        <begin position="7"/>
        <end position="24"/>
    </location>
</feature>
<organism evidence="2 3">
    <name type="scientific">Thermobifida cellulosilytica TB100</name>
    <dbReference type="NCBI Taxonomy" id="665004"/>
    <lineage>
        <taxon>Bacteria</taxon>
        <taxon>Bacillati</taxon>
        <taxon>Actinomycetota</taxon>
        <taxon>Actinomycetes</taxon>
        <taxon>Streptosporangiales</taxon>
        <taxon>Nocardiopsidaceae</taxon>
        <taxon>Thermobifida</taxon>
    </lineage>
</organism>
<evidence type="ECO:0000313" key="3">
    <source>
        <dbReference type="Proteomes" id="UP000074382"/>
    </source>
</evidence>
<dbReference type="Proteomes" id="UP000074382">
    <property type="component" value="Unassembled WGS sequence"/>
</dbReference>
<dbReference type="Pfam" id="PF11255">
    <property type="entry name" value="DUF3054"/>
    <property type="match status" value="1"/>
</dbReference>
<evidence type="ECO:0000256" key="1">
    <source>
        <dbReference type="SAM" id="Phobius"/>
    </source>
</evidence>
<sequence length="124" mass="12892">MRSLPAAIVDSAVVVLFVLIGRSSHGEDHALIDVAATLWPFAAGLALGWLVTRAWRLPVAPLRTGLGVWAITVAAGMALRALSEGGIAVTFIAVASLFLGTGLIGWRVVAALVLSRRTTAPSPR</sequence>
<evidence type="ECO:0000313" key="2">
    <source>
        <dbReference type="EMBL" id="KUP96626.1"/>
    </source>
</evidence>
<feature type="transmembrane region" description="Helical" evidence="1">
    <location>
        <begin position="30"/>
        <end position="52"/>
    </location>
</feature>
<proteinExistence type="predicted"/>
<name>A0A147KH65_THECS</name>
<dbReference type="PATRIC" id="fig|665004.4.peg.632"/>
<comment type="caution">
    <text evidence="2">The sequence shown here is derived from an EMBL/GenBank/DDBJ whole genome shotgun (WGS) entry which is preliminary data.</text>
</comment>
<gene>
    <name evidence="2" type="ORF">AC529_11655</name>
</gene>
<keyword evidence="1" id="KW-1133">Transmembrane helix</keyword>
<reference evidence="3" key="1">
    <citation type="journal article" date="2017" name="Acta Aliment.">
        <title>Plant polysaccharide degrading enzyme system of Thermpbifida cellulosilytica TB100 revealed by de novo genome project data.</title>
        <authorList>
            <person name="Toth A."/>
            <person name="Baka E."/>
            <person name="Luzics S."/>
            <person name="Bata-Vidacs I."/>
            <person name="Nagy I."/>
            <person name="Balint B."/>
            <person name="Herceg R."/>
            <person name="Olasz F."/>
            <person name="Wilk T."/>
            <person name="Nagy T."/>
            <person name="Kriszt B."/>
            <person name="Nagy I."/>
            <person name="Kukolya J."/>
        </authorList>
    </citation>
    <scope>NUCLEOTIDE SEQUENCE [LARGE SCALE GENOMIC DNA]</scope>
    <source>
        <strain evidence="3">TB100</strain>
    </source>
</reference>
<feature type="transmembrane region" description="Helical" evidence="1">
    <location>
        <begin position="88"/>
        <end position="114"/>
    </location>
</feature>
<dbReference type="InterPro" id="IPR021414">
    <property type="entry name" value="DUF3054"/>
</dbReference>
<keyword evidence="3" id="KW-1185">Reference proteome</keyword>
<dbReference type="STRING" id="665004.AC529_11655"/>
<feature type="transmembrane region" description="Helical" evidence="1">
    <location>
        <begin position="64"/>
        <end position="82"/>
    </location>
</feature>
<dbReference type="OrthoDB" id="3698172at2"/>
<dbReference type="AlphaFoldDB" id="A0A147KH65"/>
<keyword evidence="1" id="KW-0812">Transmembrane</keyword>
<dbReference type="EMBL" id="LGEM01000088">
    <property type="protein sequence ID" value="KUP96626.1"/>
    <property type="molecule type" value="Genomic_DNA"/>
</dbReference>
<accession>A0A147KH65</accession>
<keyword evidence="1" id="KW-0472">Membrane</keyword>
<protein>
    <submittedName>
        <fullName evidence="2">Membrane protein</fullName>
    </submittedName>
</protein>
<dbReference type="RefSeq" id="WP_068753357.1">
    <property type="nucleotide sequence ID" value="NZ_KQ950180.1"/>
</dbReference>